<dbReference type="Gene3D" id="2.170.16.10">
    <property type="entry name" value="Hedgehog/Intein (Hint) domain"/>
    <property type="match status" value="1"/>
</dbReference>
<dbReference type="PROSITE" id="PS50817">
    <property type="entry name" value="INTEIN_N_TER"/>
    <property type="match status" value="1"/>
</dbReference>
<dbReference type="Proteomes" id="UP000030766">
    <property type="component" value="Unassembled WGS sequence"/>
</dbReference>
<evidence type="ECO:0000256" key="4">
    <source>
        <dbReference type="PROSITE-ProRule" id="PRU00322"/>
    </source>
</evidence>
<evidence type="ECO:0000256" key="1">
    <source>
        <dbReference type="ARBA" id="ARBA00022723"/>
    </source>
</evidence>
<dbReference type="PROSITE" id="PS50199">
    <property type="entry name" value="ZF_RANBP2_2"/>
    <property type="match status" value="1"/>
</dbReference>
<reference evidence="6" key="1">
    <citation type="submission" date="2011-06" db="EMBL/GenBank/DDBJ databases">
        <title>The Genome Sequence of Fusarium oxysporum Fo47.</title>
        <authorList>
            <consortium name="The Broad Institute Genome Sequencing Platform"/>
            <person name="Ma L.-J."/>
            <person name="Gale L.R."/>
            <person name="Schwartz D.C."/>
            <person name="Zhou S."/>
            <person name="Corby-Kistler H."/>
            <person name="Young S.K."/>
            <person name="Zeng Q."/>
            <person name="Gargeya S."/>
            <person name="Fitzgerald M."/>
            <person name="Haas B."/>
            <person name="Abouelleil A."/>
            <person name="Alvarado L."/>
            <person name="Arachchi H.M."/>
            <person name="Berlin A."/>
            <person name="Brown A."/>
            <person name="Chapman S.B."/>
            <person name="Chen Z."/>
            <person name="Dunbar C."/>
            <person name="Freedman E."/>
            <person name="Gearin G."/>
            <person name="Gellesch M."/>
            <person name="Goldberg J."/>
            <person name="Griggs A."/>
            <person name="Gujja S."/>
            <person name="Heiman D."/>
            <person name="Howarth C."/>
            <person name="Larson L."/>
            <person name="Lui A."/>
            <person name="MacDonald P.J.P."/>
            <person name="Mehta T."/>
            <person name="Montmayeur A."/>
            <person name="Murphy C."/>
            <person name="Neiman D."/>
            <person name="Pearson M."/>
            <person name="Priest M."/>
            <person name="Roberts A."/>
            <person name="Saif S."/>
            <person name="Shea T."/>
            <person name="Shenoy N."/>
            <person name="Sisk P."/>
            <person name="Stolte C."/>
            <person name="Sykes S."/>
            <person name="Wortman J."/>
            <person name="Nusbaum C."/>
            <person name="Birren B."/>
        </authorList>
    </citation>
    <scope>NUCLEOTIDE SEQUENCE [LARGE SCALE GENOMIC DNA]</scope>
    <source>
        <strain evidence="6">Fo47</strain>
    </source>
</reference>
<keyword evidence="3" id="KW-0862">Zinc</keyword>
<evidence type="ECO:0000313" key="6">
    <source>
        <dbReference type="EMBL" id="EWZ40643.1"/>
    </source>
</evidence>
<dbReference type="GO" id="GO:0016539">
    <property type="term" value="P:intein-mediated protein splicing"/>
    <property type="evidence" value="ECO:0007669"/>
    <property type="project" value="InterPro"/>
</dbReference>
<evidence type="ECO:0000256" key="2">
    <source>
        <dbReference type="ARBA" id="ARBA00022771"/>
    </source>
</evidence>
<keyword evidence="1" id="KW-0479">Metal-binding</keyword>
<organism evidence="6">
    <name type="scientific">Fusarium oxysporum Fo47</name>
    <dbReference type="NCBI Taxonomy" id="660027"/>
    <lineage>
        <taxon>Eukaryota</taxon>
        <taxon>Fungi</taxon>
        <taxon>Dikarya</taxon>
        <taxon>Ascomycota</taxon>
        <taxon>Pezizomycotina</taxon>
        <taxon>Sordariomycetes</taxon>
        <taxon>Hypocreomycetidae</taxon>
        <taxon>Hypocreales</taxon>
        <taxon>Nectriaceae</taxon>
        <taxon>Fusarium</taxon>
        <taxon>Fusarium oxysporum species complex</taxon>
    </lineage>
</organism>
<dbReference type="InterPro" id="IPR006141">
    <property type="entry name" value="Intein_N"/>
</dbReference>
<evidence type="ECO:0000259" key="5">
    <source>
        <dbReference type="PROSITE" id="PS50199"/>
    </source>
</evidence>
<feature type="domain" description="RanBP2-type" evidence="5">
    <location>
        <begin position="1109"/>
        <end position="1140"/>
    </location>
</feature>
<dbReference type="SUPFAM" id="SSF51294">
    <property type="entry name" value="Hedgehog/intein (Hint) domain"/>
    <property type="match status" value="1"/>
</dbReference>
<dbReference type="InterPro" id="IPR036844">
    <property type="entry name" value="Hint_dom_sf"/>
</dbReference>
<evidence type="ECO:0000256" key="3">
    <source>
        <dbReference type="ARBA" id="ARBA00022833"/>
    </source>
</evidence>
<gene>
    <name evidence="6" type="ORF">FOZG_09291</name>
</gene>
<keyword evidence="2 4" id="KW-0863">Zinc-finger</keyword>
<proteinExistence type="predicted"/>
<sequence length="1176" mass="131201">MSFQDFRGFDQIEQQLKDERLIAVPRPAPTTINFNNGSGTEYNNTLIKTEPLTPQEKIYNIFKTTQHGAIAYNTHPAVQLVVEWMKRNLTEPRWLDANLNTVIFSNMANTPTAFTVGGIDQDRLKGGGVALLIKSIYNSCRQYDDNIQLERCNNTIADLNAYIWNNKVSFLITWYRHNYGMWPADNTLYVNAYKAALCSKAYKSLKQMQAGTGTWLDANLEMFHHFVKLAACGATDDQINAVYHELTTSIPVLDGSTFGEIYTNHWRTYEGWVSEGYLDFGDIGATNLDKWHTYPNISRRQPEHSYLAENVILHYSYWKSVPSSSCFSASTQVLMASGETKAISDIKPGDRILSRRLGAGRAGRDRTVAFVSKPERAGRPLYELQSFPGIQFTETHPLLAATTSERTFDSLPKLLFVSPNLAASLNPTWQSFETTAIDSRVLIAHDASKGQDQELLYDLIFEPLGPEAESDSFGTAPIYTLKASNGQRLDVLSEAPLIEWFTLEMIFVGNVVKAVLGSDSSVEKLIGDINQNRGSLQNLLRRLSGTDISRNSVNAITDVTLQSLLLLNGDENNSQDISDFIERLIMRLGRTIGNQISMGWLNPPQLPVSEAHLVDVVFLQVLRRLSDFGGDKGLMANDWTASIDIENCQMPRLRLQGHRQGHNTIVLHEGILLPLLQHDQAAQHKDANYSIHIELKDYTGENTLVGGGVLRYNSQILFSMGDLAAEGSGNHAVLEVELRKTPKVSLSEGVTIDDLTITFRPTIRVPDNKNTSGLPPDEGIFPLFKIEDYARKLPLSMAQKGGMFIPMYQREALWIDFESRKNYAIRIHVGNVNIVSGEPRVPTFATELPRRQLLKQEKSIQDYIVVPDQKWIDGVATEPGQVRQFVAMPIATNCSVEAQMNGEESTAGIQFDITRLDPLLSGPKGQHQHNGQRSQRRNIQLLSFAFQQSRNTKVARQSKGWSRCCLSKLGILIAKASKQAEAGALLHLFVRLRGGSSMTEEPEMNIASGGLIRQNIVEQPKGEYKKTSTVTFNVQILNSTSFKRVTGQDPPKSPISAATYAKAGHPFFSLDEGPATISGNFSDLQSLAQLKGRHERNVGGIPIHDVETKEILRAWVCKACKAKNTAVMRSCKSCKGRRPPLKKRNKIGILNPEGSKAPFRLSWEIAEELEKKLTLF</sequence>
<dbReference type="PROSITE" id="PS01358">
    <property type="entry name" value="ZF_RANBP2_1"/>
    <property type="match status" value="1"/>
</dbReference>
<dbReference type="AlphaFoldDB" id="W9KH38"/>
<dbReference type="VEuPathDB" id="FungiDB:FOZG_09291"/>
<dbReference type="GO" id="GO:0008270">
    <property type="term" value="F:zinc ion binding"/>
    <property type="evidence" value="ECO:0007669"/>
    <property type="project" value="UniProtKB-KW"/>
</dbReference>
<dbReference type="HOGENOM" id="CLU_273528_0_0_1"/>
<protein>
    <recommendedName>
        <fullName evidence="5">RanBP2-type domain-containing protein</fullName>
    </recommendedName>
</protein>
<name>W9KH38_FUSOX</name>
<dbReference type="EMBL" id="JH717900">
    <property type="protein sequence ID" value="EWZ40643.1"/>
    <property type="molecule type" value="Genomic_DNA"/>
</dbReference>
<accession>W9KH38</accession>
<reference evidence="6" key="2">
    <citation type="submission" date="2012-06" db="EMBL/GenBank/DDBJ databases">
        <title>Annotation of the Genome Sequence of Fusarium oxysporum Fo47.</title>
        <authorList>
            <consortium name="The Broad Institute Genomics Platform"/>
            <person name="Ma L.-J."/>
            <person name="Corby-Kistler H."/>
            <person name="Broz K."/>
            <person name="Gale L.R."/>
            <person name="Jonkers W."/>
            <person name="O'Donnell K."/>
            <person name="Ploetz R."/>
            <person name="Steinberg C."/>
            <person name="Schwartz D.C."/>
            <person name="VanEtten H."/>
            <person name="Zhou S."/>
            <person name="Young S.K."/>
            <person name="Zeng Q."/>
            <person name="Gargeya S."/>
            <person name="Fitzgerald M."/>
            <person name="Abouelleil A."/>
            <person name="Alvarado L."/>
            <person name="Chapman S.B."/>
            <person name="Gainer-Dewar J."/>
            <person name="Goldberg J."/>
            <person name="Griggs A."/>
            <person name="Gujja S."/>
            <person name="Hansen M."/>
            <person name="Howarth C."/>
            <person name="Imamovic A."/>
            <person name="Ireland A."/>
            <person name="Larimer J."/>
            <person name="McCowan C."/>
            <person name="Murphy C."/>
            <person name="Pearson M."/>
            <person name="Poon T.W."/>
            <person name="Priest M."/>
            <person name="Roberts A."/>
            <person name="Saif S."/>
            <person name="Shea T."/>
            <person name="Sykes S."/>
            <person name="Wortman J."/>
            <person name="Nusbaum C."/>
            <person name="Birren B."/>
        </authorList>
    </citation>
    <scope>NUCLEOTIDE SEQUENCE</scope>
    <source>
        <strain evidence="6">Fo47</strain>
    </source>
</reference>
<dbReference type="InterPro" id="IPR001876">
    <property type="entry name" value="Znf_RanBP2"/>
</dbReference>